<dbReference type="GO" id="GO:0003729">
    <property type="term" value="F:mRNA binding"/>
    <property type="evidence" value="ECO:0007669"/>
    <property type="project" value="UniProtKB-ARBA"/>
</dbReference>
<feature type="repeat" description="PPR" evidence="2">
    <location>
        <begin position="377"/>
        <end position="411"/>
    </location>
</feature>
<dbReference type="EMBL" id="CM035441">
    <property type="protein sequence ID" value="KAH7281459.1"/>
    <property type="molecule type" value="Genomic_DNA"/>
</dbReference>
<dbReference type="InterPro" id="IPR046960">
    <property type="entry name" value="PPR_At4g14850-like_plant"/>
</dbReference>
<proteinExistence type="predicted"/>
<dbReference type="OrthoDB" id="1935272at2759"/>
<feature type="repeat" description="PPR" evidence="2">
    <location>
        <begin position="581"/>
        <end position="615"/>
    </location>
</feature>
<feature type="repeat" description="PPR" evidence="2">
    <location>
        <begin position="887"/>
        <end position="921"/>
    </location>
</feature>
<dbReference type="PROSITE" id="PS51375">
    <property type="entry name" value="PPR"/>
    <property type="match status" value="14"/>
</dbReference>
<feature type="repeat" description="PPR" evidence="2">
    <location>
        <begin position="820"/>
        <end position="854"/>
    </location>
</feature>
<dbReference type="Pfam" id="PF01535">
    <property type="entry name" value="PPR"/>
    <property type="match status" value="7"/>
</dbReference>
<dbReference type="InterPro" id="IPR046848">
    <property type="entry name" value="E_motif"/>
</dbReference>
<keyword evidence="1" id="KW-0677">Repeat</keyword>
<dbReference type="Proteomes" id="UP000825935">
    <property type="component" value="Chromosome 36"/>
</dbReference>
<name>A0A8T2QC82_CERRI</name>
<comment type="caution">
    <text evidence="3">The sequence shown here is derived from an EMBL/GenBank/DDBJ whole genome shotgun (WGS) entry which is preliminary data.</text>
</comment>
<dbReference type="FunFam" id="1.25.40.10:FF:000090">
    <property type="entry name" value="Pentatricopeptide repeat-containing protein, chloroplastic"/>
    <property type="match status" value="1"/>
</dbReference>
<dbReference type="PANTHER" id="PTHR24015">
    <property type="entry name" value="OS07G0578800 PROTEIN-RELATED"/>
    <property type="match status" value="1"/>
</dbReference>
<feature type="repeat" description="PPR" evidence="2">
    <location>
        <begin position="683"/>
        <end position="717"/>
    </location>
</feature>
<feature type="repeat" description="PPR" evidence="2">
    <location>
        <begin position="71"/>
        <end position="105"/>
    </location>
</feature>
<feature type="repeat" description="PPR" evidence="2">
    <location>
        <begin position="275"/>
        <end position="309"/>
    </location>
</feature>
<dbReference type="Pfam" id="PF20431">
    <property type="entry name" value="E_motif"/>
    <property type="match status" value="1"/>
</dbReference>
<dbReference type="FunFam" id="1.25.40.10:FF:000227">
    <property type="entry name" value="Pentatricopeptide repeat-containing protein At3g13880"/>
    <property type="match status" value="1"/>
</dbReference>
<feature type="repeat" description="PPR" evidence="2">
    <location>
        <begin position="479"/>
        <end position="513"/>
    </location>
</feature>
<gene>
    <name evidence="3" type="ORF">KP509_36G048700</name>
</gene>
<dbReference type="PANTHER" id="PTHR24015:SF548">
    <property type="entry name" value="OS08G0340900 PROTEIN"/>
    <property type="match status" value="1"/>
</dbReference>
<accession>A0A8T2QC82</accession>
<keyword evidence="4" id="KW-1185">Reference proteome</keyword>
<dbReference type="Pfam" id="PF13041">
    <property type="entry name" value="PPR_2"/>
    <property type="match status" value="11"/>
</dbReference>
<dbReference type="FunFam" id="1.25.40.10:FF:000344">
    <property type="entry name" value="Pentatricopeptide repeat-containing protein"/>
    <property type="match status" value="2"/>
</dbReference>
<dbReference type="FunFam" id="1.25.40.10:FF:000031">
    <property type="entry name" value="Pentatricopeptide repeat-containing protein mitochondrial"/>
    <property type="match status" value="2"/>
</dbReference>
<evidence type="ECO:0000313" key="3">
    <source>
        <dbReference type="EMBL" id="KAH7281459.1"/>
    </source>
</evidence>
<evidence type="ECO:0000256" key="2">
    <source>
        <dbReference type="PROSITE-ProRule" id="PRU00708"/>
    </source>
</evidence>
<dbReference type="InterPro" id="IPR002885">
    <property type="entry name" value="PPR_rpt"/>
</dbReference>
<evidence type="ECO:0008006" key="5">
    <source>
        <dbReference type="Google" id="ProtNLM"/>
    </source>
</evidence>
<dbReference type="GO" id="GO:0009451">
    <property type="term" value="P:RNA modification"/>
    <property type="evidence" value="ECO:0007669"/>
    <property type="project" value="InterPro"/>
</dbReference>
<sequence length="1281" mass="141271">MKTEHTLLVSKARDCAKRKDLHRGSKVHAEFLKRGLLERSPYVVDALVNLYAKCNLLAKARDLLLWFRVRNVFSWTALMSSYIQHGQPKDAVSCYEWLKHEGLSPDSVTFACILKACGCLRAVDKGGEIHDEIVQQGLLGKDIVLGNALVDMYAKCGALARAAQVLENLPIRDVVTWNSLIAGYIQHGEPKNALTCINDMQHDRVIPDQVTLTSALKACGCLGDAERGQKFHDDISDRGLLAKDTTLGNALVDMYARCGTFQKAQKVLEELPTQNVVCWNSLIAGYTQKSLGEEALKCFEQMQLLGISPDAHTFASALKACGSIGASSMGEEIHDKVSREGLLQEDIVLGNALLDMYVKCGLIEKAQKVLDELHLRNVASWNILISGYVQQGSGQHALECYEHMQREGFSPDAVTFACALKACGSIGSVDRGEHIHNEITSKGWLYENIVLGNALLDMYTNCGALSNARQALHELPIRNVVSWNTMIAAYAHECFSEEALDCFEQMQQMGYVPDATTFASVLKACGNTGALDIGKQIHDKMSELGLLNNNMVLGNALVDMYAKCGNLTKAREILEELPSRDTISWNALITGYVQHGHAQEALNCFKLMQLEGIYANGITYACILKSCGSIRAIQEGEELHLIISRKGLLEKDIVLSNALVDMYVKCGALAKAQKLLKELHIQNVATWNALITQFVQQGQVHDAIYCFEQMQAEGFYPDAATYAIILNACGAIEAARQGRKIHSEIVRQGLLGEDFVLNRSLIDMYCKCGFFSEALEVLEVLPATDIASWNALLSGYVDKDQGEKALACFEHMQWKHISPDAVTYACILKACANIGAIDEGERIHDEITKLGILNTDVVLGNALLDMYVKCGFLAKAQKVLEDLCSWNIVSWNTLIVGYVQHGKCHDALSCFEQMQHKDFSADVVTLTCILKACGSIGATMKGQQIHHEIIKQGLLKEHIELGNALIGMYIRFGDLKRAEQVLKELSSQNTVTWNTLIGGCVELEQVHTALNVFEQMKDEGFFPDVATYLSILKACGNIGIVDKGEQVHIDIARQGLLFTEPVLGNALVDMYAKCGNLSKAHMILSELPAQNIVSWNSLIAGYAGQGEVLYALNCLREMERKNISPDTITFTCMLNACSHSGKVHEGELCFKVMTGNYKISPTAEHYVCMVDLFGRAGDLDKAVKLIKEMPSDNCPIIWSTLLGACQKWGDVNVAKWAFQNAVEVNKEDAGPYILMASIYSDAGMQEDAEMIDLMRKQLIEGKKLNYKPSEAITKCALRVSE</sequence>
<evidence type="ECO:0000256" key="1">
    <source>
        <dbReference type="ARBA" id="ARBA00022737"/>
    </source>
</evidence>
<dbReference type="FunFam" id="1.25.40.10:FF:000073">
    <property type="entry name" value="Pentatricopeptide repeat-containing protein chloroplastic"/>
    <property type="match status" value="1"/>
</dbReference>
<feature type="repeat" description="PPR" evidence="2">
    <location>
        <begin position="785"/>
        <end position="819"/>
    </location>
</feature>
<evidence type="ECO:0000313" key="4">
    <source>
        <dbReference type="Proteomes" id="UP000825935"/>
    </source>
</evidence>
<dbReference type="NCBIfam" id="TIGR00756">
    <property type="entry name" value="PPR"/>
    <property type="match status" value="13"/>
</dbReference>
<dbReference type="SUPFAM" id="SSF48452">
    <property type="entry name" value="TPR-like"/>
    <property type="match status" value="1"/>
</dbReference>
<feature type="repeat" description="PPR" evidence="2">
    <location>
        <begin position="1162"/>
        <end position="1196"/>
    </location>
</feature>
<dbReference type="Gene3D" id="1.25.40.10">
    <property type="entry name" value="Tetratricopeptide repeat domain"/>
    <property type="match status" value="10"/>
</dbReference>
<feature type="repeat" description="PPR" evidence="2">
    <location>
        <begin position="173"/>
        <end position="207"/>
    </location>
</feature>
<feature type="repeat" description="PPR" evidence="2">
    <location>
        <begin position="1091"/>
        <end position="1125"/>
    </location>
</feature>
<reference evidence="3" key="1">
    <citation type="submission" date="2021-08" db="EMBL/GenBank/DDBJ databases">
        <title>WGS assembly of Ceratopteris richardii.</title>
        <authorList>
            <person name="Marchant D.B."/>
            <person name="Chen G."/>
            <person name="Jenkins J."/>
            <person name="Shu S."/>
            <person name="Leebens-Mack J."/>
            <person name="Grimwood J."/>
            <person name="Schmutz J."/>
            <person name="Soltis P."/>
            <person name="Soltis D."/>
            <person name="Chen Z.-H."/>
        </authorList>
    </citation>
    <scope>NUCLEOTIDE SEQUENCE</scope>
    <source>
        <strain evidence="3">Whitten #5841</strain>
        <tissue evidence="3">Leaf</tissue>
    </source>
</reference>
<feature type="repeat" description="PPR" evidence="2">
    <location>
        <begin position="514"/>
        <end position="548"/>
    </location>
</feature>
<dbReference type="InterPro" id="IPR011990">
    <property type="entry name" value="TPR-like_helical_dom_sf"/>
</dbReference>
<organism evidence="3 4">
    <name type="scientific">Ceratopteris richardii</name>
    <name type="common">Triangle waterfern</name>
    <dbReference type="NCBI Taxonomy" id="49495"/>
    <lineage>
        <taxon>Eukaryota</taxon>
        <taxon>Viridiplantae</taxon>
        <taxon>Streptophyta</taxon>
        <taxon>Embryophyta</taxon>
        <taxon>Tracheophyta</taxon>
        <taxon>Polypodiopsida</taxon>
        <taxon>Polypodiidae</taxon>
        <taxon>Polypodiales</taxon>
        <taxon>Pteridineae</taxon>
        <taxon>Pteridaceae</taxon>
        <taxon>Parkerioideae</taxon>
        <taxon>Ceratopteris</taxon>
    </lineage>
</organism>
<dbReference type="FunFam" id="1.25.40.10:FF:000381">
    <property type="entry name" value="Pentatricopeptide repeat-containing protein"/>
    <property type="match status" value="2"/>
</dbReference>
<protein>
    <recommendedName>
        <fullName evidence="5">Pentatricopeptide repeat-containing protein</fullName>
    </recommendedName>
</protein>
<feature type="repeat" description="PPR" evidence="2">
    <location>
        <begin position="989"/>
        <end position="1023"/>
    </location>
</feature>